<evidence type="ECO:0000259" key="3">
    <source>
        <dbReference type="PROSITE" id="PS51186"/>
    </source>
</evidence>
<keyword evidence="2" id="KW-0012">Acyltransferase</keyword>
<dbReference type="SUPFAM" id="SSF55729">
    <property type="entry name" value="Acyl-CoA N-acyltransferases (Nat)"/>
    <property type="match status" value="1"/>
</dbReference>
<evidence type="ECO:0000256" key="1">
    <source>
        <dbReference type="ARBA" id="ARBA00022679"/>
    </source>
</evidence>
<proteinExistence type="predicted"/>
<keyword evidence="1" id="KW-0808">Transferase</keyword>
<evidence type="ECO:0000256" key="2">
    <source>
        <dbReference type="ARBA" id="ARBA00023315"/>
    </source>
</evidence>
<name>H6NM43_9BACL</name>
<sequence>MIVRLALTDPETASNLLKVQTPSYLVEAELIGFHGIPALNDTVESLAQSGETFYGYFAGGELAGAAAYELDGGTMEITRLVVHPMFFRRGIGGSLIRFLLELNLGVKGYRVSTGAKNGPAKRLYTNCGFKEAGELEVAPEVFLTLLERGVAGQ</sequence>
<dbReference type="Gene3D" id="3.40.630.30">
    <property type="match status" value="1"/>
</dbReference>
<dbReference type="Pfam" id="PF13508">
    <property type="entry name" value="Acetyltransf_7"/>
    <property type="match status" value="1"/>
</dbReference>
<dbReference type="InterPro" id="IPR050832">
    <property type="entry name" value="Bact_Acetyltransf"/>
</dbReference>
<dbReference type="RefSeq" id="WP_014371789.1">
    <property type="nucleotide sequence ID" value="NC_016935.1"/>
</dbReference>
<dbReference type="PANTHER" id="PTHR43877">
    <property type="entry name" value="AMINOALKYLPHOSPHONATE N-ACETYLTRANSFERASE-RELATED-RELATED"/>
    <property type="match status" value="1"/>
</dbReference>
<gene>
    <name evidence="4" type="ORF">PM3016_5783</name>
</gene>
<dbReference type="InterPro" id="IPR000182">
    <property type="entry name" value="GNAT_dom"/>
</dbReference>
<organism evidence="4 5">
    <name type="scientific">Paenibacillus mucilaginosus 3016</name>
    <dbReference type="NCBI Taxonomy" id="1116391"/>
    <lineage>
        <taxon>Bacteria</taxon>
        <taxon>Bacillati</taxon>
        <taxon>Bacillota</taxon>
        <taxon>Bacilli</taxon>
        <taxon>Bacillales</taxon>
        <taxon>Paenibacillaceae</taxon>
        <taxon>Paenibacillus</taxon>
    </lineage>
</organism>
<reference evidence="4 5" key="1">
    <citation type="journal article" date="2012" name="J. Bacteriol.">
        <title>Complete Genome Sequence of Paenibacillus mucilaginosus 3016, a Bacterium Functional as Microbial Fertilizer.</title>
        <authorList>
            <person name="Ma M."/>
            <person name="Wang Z."/>
            <person name="Li L."/>
            <person name="Jiang X."/>
            <person name="Guan D."/>
            <person name="Cao F."/>
            <person name="Chen H."/>
            <person name="Wang X."/>
            <person name="Shen D."/>
            <person name="Du B."/>
            <person name="Li J."/>
        </authorList>
    </citation>
    <scope>NUCLEOTIDE SEQUENCE [LARGE SCALE GENOMIC DNA]</scope>
    <source>
        <strain evidence="4 5">3016</strain>
    </source>
</reference>
<dbReference type="HOGENOM" id="CLU_096795_0_1_9"/>
<dbReference type="EMBL" id="CP003235">
    <property type="protein sequence ID" value="AFC32461.1"/>
    <property type="molecule type" value="Genomic_DNA"/>
</dbReference>
<dbReference type="PANTHER" id="PTHR43877:SF2">
    <property type="entry name" value="AMINOALKYLPHOSPHONATE N-ACETYLTRANSFERASE-RELATED"/>
    <property type="match status" value="1"/>
</dbReference>
<dbReference type="STRING" id="1116391.PM3016_5783"/>
<dbReference type="CDD" id="cd04301">
    <property type="entry name" value="NAT_SF"/>
    <property type="match status" value="1"/>
</dbReference>
<accession>H6NM43</accession>
<dbReference type="InterPro" id="IPR016181">
    <property type="entry name" value="Acyl_CoA_acyltransferase"/>
</dbReference>
<protein>
    <submittedName>
        <fullName evidence="4">YqkA</fullName>
    </submittedName>
</protein>
<dbReference type="AlphaFoldDB" id="H6NM43"/>
<dbReference type="GO" id="GO:0016747">
    <property type="term" value="F:acyltransferase activity, transferring groups other than amino-acyl groups"/>
    <property type="evidence" value="ECO:0007669"/>
    <property type="project" value="InterPro"/>
</dbReference>
<keyword evidence="5" id="KW-1185">Reference proteome</keyword>
<evidence type="ECO:0000313" key="5">
    <source>
        <dbReference type="Proteomes" id="UP000007523"/>
    </source>
</evidence>
<feature type="domain" description="N-acetyltransferase" evidence="3">
    <location>
        <begin position="1"/>
        <end position="148"/>
    </location>
</feature>
<dbReference type="KEGG" id="pmq:PM3016_5783"/>
<dbReference type="PROSITE" id="PS51186">
    <property type="entry name" value="GNAT"/>
    <property type="match status" value="1"/>
</dbReference>
<dbReference type="Proteomes" id="UP000007523">
    <property type="component" value="Chromosome"/>
</dbReference>
<evidence type="ECO:0000313" key="4">
    <source>
        <dbReference type="EMBL" id="AFC32461.1"/>
    </source>
</evidence>